<sequence>MDGVWNIPDGFMLIYVCPLNPRERPAIHKNLVSSAQPSPPSPPIHLTLPSHS</sequence>
<protein>
    <submittedName>
        <fullName evidence="2">Uncharacterized protein</fullName>
    </submittedName>
</protein>
<evidence type="ECO:0000256" key="1">
    <source>
        <dbReference type="SAM" id="MobiDB-lite"/>
    </source>
</evidence>
<name>A0AA39NBV2_9AGAR</name>
<dbReference type="EMBL" id="JAUEPR010000122">
    <property type="protein sequence ID" value="KAK0462781.1"/>
    <property type="molecule type" value="Genomic_DNA"/>
</dbReference>
<evidence type="ECO:0000313" key="3">
    <source>
        <dbReference type="Proteomes" id="UP001175227"/>
    </source>
</evidence>
<organism evidence="2 3">
    <name type="scientific">Armillaria novae-zelandiae</name>
    <dbReference type="NCBI Taxonomy" id="153914"/>
    <lineage>
        <taxon>Eukaryota</taxon>
        <taxon>Fungi</taxon>
        <taxon>Dikarya</taxon>
        <taxon>Basidiomycota</taxon>
        <taxon>Agaricomycotina</taxon>
        <taxon>Agaricomycetes</taxon>
        <taxon>Agaricomycetidae</taxon>
        <taxon>Agaricales</taxon>
        <taxon>Marasmiineae</taxon>
        <taxon>Physalacriaceae</taxon>
        <taxon>Armillaria</taxon>
    </lineage>
</organism>
<comment type="caution">
    <text evidence="2">The sequence shown here is derived from an EMBL/GenBank/DDBJ whole genome shotgun (WGS) entry which is preliminary data.</text>
</comment>
<gene>
    <name evidence="2" type="ORF">IW261DRAFT_1527274</name>
</gene>
<feature type="non-terminal residue" evidence="2">
    <location>
        <position position="52"/>
    </location>
</feature>
<accession>A0AA39NBV2</accession>
<reference evidence="2" key="1">
    <citation type="submission" date="2023-06" db="EMBL/GenBank/DDBJ databases">
        <authorList>
            <consortium name="Lawrence Berkeley National Laboratory"/>
            <person name="Ahrendt S."/>
            <person name="Sahu N."/>
            <person name="Indic B."/>
            <person name="Wong-Bajracharya J."/>
            <person name="Merenyi Z."/>
            <person name="Ke H.-M."/>
            <person name="Monk M."/>
            <person name="Kocsube S."/>
            <person name="Drula E."/>
            <person name="Lipzen A."/>
            <person name="Balint B."/>
            <person name="Henrissat B."/>
            <person name="Andreopoulos B."/>
            <person name="Martin F.M."/>
            <person name="Harder C.B."/>
            <person name="Rigling D."/>
            <person name="Ford K.L."/>
            <person name="Foster G.D."/>
            <person name="Pangilinan J."/>
            <person name="Papanicolaou A."/>
            <person name="Barry K."/>
            <person name="LaButti K."/>
            <person name="Viragh M."/>
            <person name="Koriabine M."/>
            <person name="Yan M."/>
            <person name="Riley R."/>
            <person name="Champramary S."/>
            <person name="Plett K.L."/>
            <person name="Tsai I.J."/>
            <person name="Slot J."/>
            <person name="Sipos G."/>
            <person name="Plett J."/>
            <person name="Nagy L.G."/>
            <person name="Grigoriev I.V."/>
        </authorList>
    </citation>
    <scope>NUCLEOTIDE SEQUENCE</scope>
    <source>
        <strain evidence="2">ICMP 16352</strain>
    </source>
</reference>
<proteinExistence type="predicted"/>
<dbReference type="Proteomes" id="UP001175227">
    <property type="component" value="Unassembled WGS sequence"/>
</dbReference>
<keyword evidence="3" id="KW-1185">Reference proteome</keyword>
<feature type="region of interest" description="Disordered" evidence="1">
    <location>
        <begin position="30"/>
        <end position="52"/>
    </location>
</feature>
<dbReference type="AlphaFoldDB" id="A0AA39NBV2"/>
<evidence type="ECO:0000313" key="2">
    <source>
        <dbReference type="EMBL" id="KAK0462781.1"/>
    </source>
</evidence>